<feature type="transmembrane region" description="Helical" evidence="9">
    <location>
        <begin position="198"/>
        <end position="222"/>
    </location>
</feature>
<evidence type="ECO:0000256" key="6">
    <source>
        <dbReference type="ARBA" id="ARBA00022989"/>
    </source>
</evidence>
<dbReference type="InterPro" id="IPR034294">
    <property type="entry name" value="Aquaporin_transptr"/>
</dbReference>
<dbReference type="FunFam" id="1.20.1080.10:FF:000014">
    <property type="entry name" value="Aquaporin 1"/>
    <property type="match status" value="1"/>
</dbReference>
<keyword evidence="7 9" id="KW-0472">Membrane</keyword>
<dbReference type="EMBL" id="AVOT02020474">
    <property type="protein sequence ID" value="MBW0508688.1"/>
    <property type="molecule type" value="Genomic_DNA"/>
</dbReference>
<evidence type="ECO:0000256" key="5">
    <source>
        <dbReference type="ARBA" id="ARBA00022737"/>
    </source>
</evidence>
<keyword evidence="3 8" id="KW-0813">Transport</keyword>
<evidence type="ECO:0000256" key="7">
    <source>
        <dbReference type="ARBA" id="ARBA00023136"/>
    </source>
</evidence>
<dbReference type="PANTHER" id="PTHR19139">
    <property type="entry name" value="AQUAPORIN TRANSPORTER"/>
    <property type="match status" value="1"/>
</dbReference>
<dbReference type="Proteomes" id="UP000765509">
    <property type="component" value="Unassembled WGS sequence"/>
</dbReference>
<dbReference type="GO" id="GO:0015250">
    <property type="term" value="F:water channel activity"/>
    <property type="evidence" value="ECO:0007669"/>
    <property type="project" value="TreeGrafter"/>
</dbReference>
<feature type="transmembrane region" description="Helical" evidence="9">
    <location>
        <begin position="242"/>
        <end position="261"/>
    </location>
</feature>
<keyword evidence="5" id="KW-0677">Repeat</keyword>
<dbReference type="InterPro" id="IPR023271">
    <property type="entry name" value="Aquaporin-like"/>
</dbReference>
<keyword evidence="4 8" id="KW-0812">Transmembrane</keyword>
<sequence length="342" mass="37419">MVSQRNQQQDSEINEANGYFYHFTKDGPLFQNLKVDFIAASGEFMGTVMFLLIGLGAIQAANIISRDKPDPFAKSKETFEKILLSLYASSSMGLSLLFSCWVFFRATGAAFNPNVSFALLLVGIISPARFILYCFAQFSASIVACLLLRGLLPGPLDVSTKLRPGTNAAQGLFIEGFITCALVLSVLFLAAEKHRATYLAPLGIGLTLFACHLFAVAFTGASMNTARSFGPAVVTTFSTEHWIYWLGPTFGSLLAVGIYAFEKRFKYWRVNQGQDTDIPSESPDIFMQNSAPNPAATKEQAALNQAPIIQTCPSIGHTMMKENKALRTNELTFGKSHVEEMV</sequence>
<comment type="similarity">
    <text evidence="2 8">Belongs to the MIP/aquaporin (TC 1.A.8) family.</text>
</comment>
<dbReference type="AlphaFoldDB" id="A0A9Q3HKG4"/>
<accession>A0A9Q3HKG4</accession>
<evidence type="ECO:0000256" key="8">
    <source>
        <dbReference type="RuleBase" id="RU000477"/>
    </source>
</evidence>
<comment type="subcellular location">
    <subcellularLocation>
        <location evidence="1">Membrane</location>
        <topology evidence="1">Multi-pass membrane protein</topology>
    </subcellularLocation>
</comment>
<dbReference type="Pfam" id="PF00230">
    <property type="entry name" value="MIP"/>
    <property type="match status" value="1"/>
</dbReference>
<feature type="transmembrane region" description="Helical" evidence="9">
    <location>
        <begin position="110"/>
        <end position="125"/>
    </location>
</feature>
<evidence type="ECO:0000256" key="9">
    <source>
        <dbReference type="SAM" id="Phobius"/>
    </source>
</evidence>
<evidence type="ECO:0000256" key="4">
    <source>
        <dbReference type="ARBA" id="ARBA00022692"/>
    </source>
</evidence>
<evidence type="ECO:0008006" key="12">
    <source>
        <dbReference type="Google" id="ProtNLM"/>
    </source>
</evidence>
<keyword evidence="6 9" id="KW-1133">Transmembrane helix</keyword>
<gene>
    <name evidence="10" type="ORF">O181_048403</name>
</gene>
<dbReference type="SUPFAM" id="SSF81338">
    <property type="entry name" value="Aquaporin-like"/>
    <property type="match status" value="1"/>
</dbReference>
<organism evidence="10 11">
    <name type="scientific">Austropuccinia psidii MF-1</name>
    <dbReference type="NCBI Taxonomy" id="1389203"/>
    <lineage>
        <taxon>Eukaryota</taxon>
        <taxon>Fungi</taxon>
        <taxon>Dikarya</taxon>
        <taxon>Basidiomycota</taxon>
        <taxon>Pucciniomycotina</taxon>
        <taxon>Pucciniomycetes</taxon>
        <taxon>Pucciniales</taxon>
        <taxon>Sphaerophragmiaceae</taxon>
        <taxon>Austropuccinia</taxon>
    </lineage>
</organism>
<comment type="caution">
    <text evidence="10">The sequence shown here is derived from an EMBL/GenBank/DDBJ whole genome shotgun (WGS) entry which is preliminary data.</text>
</comment>
<dbReference type="Gene3D" id="1.20.1080.10">
    <property type="entry name" value="Glycerol uptake facilitator protein"/>
    <property type="match status" value="1"/>
</dbReference>
<feature type="transmembrane region" description="Helical" evidence="9">
    <location>
        <begin position="37"/>
        <end position="61"/>
    </location>
</feature>
<evidence type="ECO:0000256" key="2">
    <source>
        <dbReference type="ARBA" id="ARBA00006175"/>
    </source>
</evidence>
<dbReference type="PRINTS" id="PR00783">
    <property type="entry name" value="MINTRINSICP"/>
</dbReference>
<reference evidence="10" key="1">
    <citation type="submission" date="2021-03" db="EMBL/GenBank/DDBJ databases">
        <title>Draft genome sequence of rust myrtle Austropuccinia psidii MF-1, a brazilian biotype.</title>
        <authorList>
            <person name="Quecine M.C."/>
            <person name="Pachon D.M.R."/>
            <person name="Bonatelli M.L."/>
            <person name="Correr F.H."/>
            <person name="Franceschini L.M."/>
            <person name="Leite T.F."/>
            <person name="Margarido G.R.A."/>
            <person name="Almeida C.A."/>
            <person name="Ferrarezi J.A."/>
            <person name="Labate C.A."/>
        </authorList>
    </citation>
    <scope>NUCLEOTIDE SEQUENCE</scope>
    <source>
        <strain evidence="10">MF-1</strain>
    </source>
</reference>
<dbReference type="OrthoDB" id="3222at2759"/>
<dbReference type="GO" id="GO:0005886">
    <property type="term" value="C:plasma membrane"/>
    <property type="evidence" value="ECO:0007669"/>
    <property type="project" value="TreeGrafter"/>
</dbReference>
<evidence type="ECO:0000256" key="3">
    <source>
        <dbReference type="ARBA" id="ARBA00022448"/>
    </source>
</evidence>
<proteinExistence type="inferred from homology"/>
<feature type="transmembrane region" description="Helical" evidence="9">
    <location>
        <begin position="130"/>
        <end position="152"/>
    </location>
</feature>
<evidence type="ECO:0000313" key="10">
    <source>
        <dbReference type="EMBL" id="MBW0508688.1"/>
    </source>
</evidence>
<dbReference type="PANTHER" id="PTHR19139:SF199">
    <property type="entry name" value="MIP17260P"/>
    <property type="match status" value="1"/>
</dbReference>
<evidence type="ECO:0000313" key="11">
    <source>
        <dbReference type="Proteomes" id="UP000765509"/>
    </source>
</evidence>
<evidence type="ECO:0000256" key="1">
    <source>
        <dbReference type="ARBA" id="ARBA00004141"/>
    </source>
</evidence>
<name>A0A9Q3HKG4_9BASI</name>
<keyword evidence="11" id="KW-1185">Reference proteome</keyword>
<feature type="transmembrane region" description="Helical" evidence="9">
    <location>
        <begin position="172"/>
        <end position="191"/>
    </location>
</feature>
<dbReference type="InterPro" id="IPR000425">
    <property type="entry name" value="MIP"/>
</dbReference>
<protein>
    <recommendedName>
        <fullName evidence="12">Aquaporin</fullName>
    </recommendedName>
</protein>